<evidence type="ECO:0000256" key="5">
    <source>
        <dbReference type="ARBA" id="ARBA00023136"/>
    </source>
</evidence>
<keyword evidence="3 7" id="KW-0812">Transmembrane</keyword>
<comment type="subcellular location">
    <subcellularLocation>
        <location evidence="1">Cell membrane</location>
        <topology evidence="1">Multi-pass membrane protein</topology>
    </subcellularLocation>
</comment>
<gene>
    <name evidence="9" type="ORF">METZ01_LOCUS497379</name>
</gene>
<dbReference type="Gene3D" id="1.20.950.20">
    <property type="entry name" value="Transmembrane di-heme cytochromes, Chain C"/>
    <property type="match status" value="1"/>
</dbReference>
<dbReference type="EMBL" id="UINC01217778">
    <property type="protein sequence ID" value="SVE44525.1"/>
    <property type="molecule type" value="Genomic_DNA"/>
</dbReference>
<protein>
    <recommendedName>
        <fullName evidence="8">Cytochrome b561 bacterial/Ni-hydrogenase domain-containing protein</fullName>
    </recommendedName>
</protein>
<evidence type="ECO:0000256" key="2">
    <source>
        <dbReference type="ARBA" id="ARBA00022475"/>
    </source>
</evidence>
<feature type="domain" description="Cytochrome b561 bacterial/Ni-hydrogenase" evidence="8">
    <location>
        <begin position="10"/>
        <end position="103"/>
    </location>
</feature>
<feature type="compositionally biased region" description="Basic and acidic residues" evidence="6">
    <location>
        <begin position="121"/>
        <end position="135"/>
    </location>
</feature>
<reference evidence="9" key="1">
    <citation type="submission" date="2018-05" db="EMBL/GenBank/DDBJ databases">
        <authorList>
            <person name="Lanie J.A."/>
            <person name="Ng W.-L."/>
            <person name="Kazmierczak K.M."/>
            <person name="Andrzejewski T.M."/>
            <person name="Davidsen T.M."/>
            <person name="Wayne K.J."/>
            <person name="Tettelin H."/>
            <person name="Glass J.I."/>
            <person name="Rusch D."/>
            <person name="Podicherti R."/>
            <person name="Tsui H.-C.T."/>
            <person name="Winkler M.E."/>
        </authorList>
    </citation>
    <scope>NUCLEOTIDE SEQUENCE</scope>
</reference>
<sequence>GQFLRRAPAKEGRTGKYPLDQRAYHNATTLVSVGAIITGLLMTFRIDTWFWTSNPYFLSDATWGLVFILHGLCGVALITLVIAHVYFAIRPEKRWMTRSMIKGWITREEYLEHYDPEQWKIGDGEPAHSESHGLEEMTDVPPSDPGAVAPA</sequence>
<evidence type="ECO:0000259" key="8">
    <source>
        <dbReference type="Pfam" id="PF01292"/>
    </source>
</evidence>
<evidence type="ECO:0000256" key="4">
    <source>
        <dbReference type="ARBA" id="ARBA00022989"/>
    </source>
</evidence>
<keyword evidence="4 7" id="KW-1133">Transmembrane helix</keyword>
<accession>A0A383DJU8</accession>
<dbReference type="InterPro" id="IPR011577">
    <property type="entry name" value="Cyt_b561_bac/Ni-Hgenase"/>
</dbReference>
<evidence type="ECO:0000256" key="3">
    <source>
        <dbReference type="ARBA" id="ARBA00022692"/>
    </source>
</evidence>
<dbReference type="InterPro" id="IPR016174">
    <property type="entry name" value="Di-haem_cyt_TM"/>
</dbReference>
<evidence type="ECO:0000256" key="1">
    <source>
        <dbReference type="ARBA" id="ARBA00004651"/>
    </source>
</evidence>
<feature type="region of interest" description="Disordered" evidence="6">
    <location>
        <begin position="121"/>
        <end position="151"/>
    </location>
</feature>
<dbReference type="GO" id="GO:0005886">
    <property type="term" value="C:plasma membrane"/>
    <property type="evidence" value="ECO:0007669"/>
    <property type="project" value="UniProtKB-SubCell"/>
</dbReference>
<organism evidence="9">
    <name type="scientific">marine metagenome</name>
    <dbReference type="NCBI Taxonomy" id="408172"/>
    <lineage>
        <taxon>unclassified sequences</taxon>
        <taxon>metagenomes</taxon>
        <taxon>ecological metagenomes</taxon>
    </lineage>
</organism>
<evidence type="ECO:0000256" key="6">
    <source>
        <dbReference type="SAM" id="MobiDB-lite"/>
    </source>
</evidence>
<dbReference type="AlphaFoldDB" id="A0A383DJU8"/>
<keyword evidence="5 7" id="KW-0472">Membrane</keyword>
<feature type="transmembrane region" description="Helical" evidence="7">
    <location>
        <begin position="64"/>
        <end position="89"/>
    </location>
</feature>
<feature type="transmembrane region" description="Helical" evidence="7">
    <location>
        <begin position="23"/>
        <end position="44"/>
    </location>
</feature>
<dbReference type="Pfam" id="PF01292">
    <property type="entry name" value="Ni_hydr_CYTB"/>
    <property type="match status" value="1"/>
</dbReference>
<feature type="non-terminal residue" evidence="9">
    <location>
        <position position="1"/>
    </location>
</feature>
<evidence type="ECO:0000256" key="7">
    <source>
        <dbReference type="SAM" id="Phobius"/>
    </source>
</evidence>
<name>A0A383DJU8_9ZZZZ</name>
<evidence type="ECO:0000313" key="9">
    <source>
        <dbReference type="EMBL" id="SVE44525.1"/>
    </source>
</evidence>
<dbReference type="GO" id="GO:0009055">
    <property type="term" value="F:electron transfer activity"/>
    <property type="evidence" value="ECO:0007669"/>
    <property type="project" value="InterPro"/>
</dbReference>
<dbReference type="SUPFAM" id="SSF81342">
    <property type="entry name" value="Transmembrane di-heme cytochromes"/>
    <property type="match status" value="1"/>
</dbReference>
<keyword evidence="2" id="KW-1003">Cell membrane</keyword>
<dbReference type="GO" id="GO:0022904">
    <property type="term" value="P:respiratory electron transport chain"/>
    <property type="evidence" value="ECO:0007669"/>
    <property type="project" value="InterPro"/>
</dbReference>
<proteinExistence type="predicted"/>